<dbReference type="InterPro" id="IPR027840">
    <property type="entry name" value="DUF4493"/>
</dbReference>
<feature type="chain" id="PRO_5045165513" evidence="1">
    <location>
        <begin position="27"/>
        <end position="451"/>
    </location>
</feature>
<dbReference type="RefSeq" id="WP_191765228.1">
    <property type="nucleotide sequence ID" value="NZ_JACSPP010000070.1"/>
</dbReference>
<organism evidence="2 3">
    <name type="scientific">Phocaeicola intestinalis</name>
    <dbReference type="NCBI Taxonomy" id="2762212"/>
    <lineage>
        <taxon>Bacteria</taxon>
        <taxon>Pseudomonadati</taxon>
        <taxon>Bacteroidota</taxon>
        <taxon>Bacteroidia</taxon>
        <taxon>Bacteroidales</taxon>
        <taxon>Bacteroidaceae</taxon>
        <taxon>Phocaeicola</taxon>
    </lineage>
</organism>
<sequence length="451" mass="48393">MKQNKNKYVIFLCLSLLLGFSSCEMKDELLGHEEQTEQLGSLEVELFSIYNNVIMSRAEEDVTAEDDGTTTGDFDAVDKDVNQYTLVVINTETQEVVKKGQVSDLKNGGDKISLPLPVGKYNVKAYNYDCSNISVSTRPYFEGSANFSITNGTPTDVTLSCKLSWIEVKLNPTNAFINAFKDDYTITVDNGDGASQMFNKNNIGTKYYFKTPVNKNSLTVSVKATTQEGNTPIDMVYTIQKPADAEGQSANLAGGDSFLINLTEAKATDSHISAIEISANLTFTTDGTTVEIPFEDIIYNGPGLTPQPPVGEPTITFTGLPATYNCAFGDQTIAGLQNVVIYVSENSTGIKSLNVTISGAIESLLGMVSLPNSFDICDLDDGVKNALVGLGLISEDDYAGLHAGTVKKFTFNLSSLLVLVPQVVTTGTSTFSLSVNDGVTTDGGDIIVNVN</sequence>
<accession>A0ABR8YC63</accession>
<dbReference type="EMBL" id="JACSPP010000070">
    <property type="protein sequence ID" value="MBD8041811.1"/>
    <property type="molecule type" value="Genomic_DNA"/>
</dbReference>
<protein>
    <submittedName>
        <fullName evidence="2">DUF4493 domain-containing protein</fullName>
    </submittedName>
</protein>
<evidence type="ECO:0000256" key="1">
    <source>
        <dbReference type="SAM" id="SignalP"/>
    </source>
</evidence>
<name>A0ABR8YC63_9BACT</name>
<proteinExistence type="predicted"/>
<dbReference type="PROSITE" id="PS51257">
    <property type="entry name" value="PROKAR_LIPOPROTEIN"/>
    <property type="match status" value="1"/>
</dbReference>
<evidence type="ECO:0000313" key="2">
    <source>
        <dbReference type="EMBL" id="MBD8041811.1"/>
    </source>
</evidence>
<dbReference type="Pfam" id="PF14900">
    <property type="entry name" value="DUF4493"/>
    <property type="match status" value="1"/>
</dbReference>
<gene>
    <name evidence="2" type="ORF">H9625_15470</name>
</gene>
<keyword evidence="3" id="KW-1185">Reference proteome</keyword>
<keyword evidence="1" id="KW-0732">Signal</keyword>
<evidence type="ECO:0000313" key="3">
    <source>
        <dbReference type="Proteomes" id="UP000620874"/>
    </source>
</evidence>
<dbReference type="Proteomes" id="UP000620874">
    <property type="component" value="Unassembled WGS sequence"/>
</dbReference>
<reference evidence="2 3" key="1">
    <citation type="submission" date="2020-08" db="EMBL/GenBank/DDBJ databases">
        <title>A Genomic Blueprint of the Chicken Gut Microbiome.</title>
        <authorList>
            <person name="Gilroy R."/>
            <person name="Ravi A."/>
            <person name="Getino M."/>
            <person name="Pursley I."/>
            <person name="Horton D.L."/>
            <person name="Alikhan N.-F."/>
            <person name="Baker D."/>
            <person name="Gharbi K."/>
            <person name="Hall N."/>
            <person name="Watson M."/>
            <person name="Adriaenssens E.M."/>
            <person name="Foster-Nyarko E."/>
            <person name="Jarju S."/>
            <person name="Secka A."/>
            <person name="Antonio M."/>
            <person name="Oren A."/>
            <person name="Chaudhuri R."/>
            <person name="La Ragione R.M."/>
            <person name="Hildebrand F."/>
            <person name="Pallen M.J."/>
        </authorList>
    </citation>
    <scope>NUCLEOTIDE SEQUENCE [LARGE SCALE GENOMIC DNA]</scope>
    <source>
        <strain evidence="2 3">Sa1CVN1</strain>
    </source>
</reference>
<comment type="caution">
    <text evidence="2">The sequence shown here is derived from an EMBL/GenBank/DDBJ whole genome shotgun (WGS) entry which is preliminary data.</text>
</comment>
<feature type="signal peptide" evidence="1">
    <location>
        <begin position="1"/>
        <end position="26"/>
    </location>
</feature>